<dbReference type="SUPFAM" id="SSF54593">
    <property type="entry name" value="Glyoxalase/Bleomycin resistance protein/Dihydroxybiphenyl dioxygenase"/>
    <property type="match status" value="1"/>
</dbReference>
<keyword evidence="6" id="KW-1185">Reference proteome</keyword>
<dbReference type="OrthoDB" id="9791602at2"/>
<dbReference type="GO" id="GO:0046677">
    <property type="term" value="P:response to antibiotic"/>
    <property type="evidence" value="ECO:0007669"/>
    <property type="project" value="UniProtKB-KW"/>
</dbReference>
<dbReference type="Proteomes" id="UP000232163">
    <property type="component" value="Unassembled WGS sequence"/>
</dbReference>
<evidence type="ECO:0000256" key="2">
    <source>
        <dbReference type="ARBA" id="ARBA00021572"/>
    </source>
</evidence>
<organism evidence="5 6">
    <name type="scientific">Phyllobacterium zundukense</name>
    <dbReference type="NCBI Taxonomy" id="1867719"/>
    <lineage>
        <taxon>Bacteria</taxon>
        <taxon>Pseudomonadati</taxon>
        <taxon>Pseudomonadota</taxon>
        <taxon>Alphaproteobacteria</taxon>
        <taxon>Hyphomicrobiales</taxon>
        <taxon>Phyllobacteriaceae</taxon>
        <taxon>Phyllobacterium</taxon>
    </lineage>
</organism>
<proteinExistence type="inferred from homology"/>
<dbReference type="Pfam" id="PF00903">
    <property type="entry name" value="Glyoxalase"/>
    <property type="match status" value="1"/>
</dbReference>
<gene>
    <name evidence="5" type="ORF">B5P45_11140</name>
</gene>
<dbReference type="Gene3D" id="3.10.180.10">
    <property type="entry name" value="2,3-Dihydroxybiphenyl 1,2-Dioxygenase, domain 1"/>
    <property type="match status" value="1"/>
</dbReference>
<protein>
    <recommendedName>
        <fullName evidence="2">Bleomycin resistance protein</fullName>
    </recommendedName>
</protein>
<comment type="similarity">
    <text evidence="1">Belongs to the bleomycin resistance protein family.</text>
</comment>
<accession>A0A2N9VZJ6</accession>
<dbReference type="InterPro" id="IPR004360">
    <property type="entry name" value="Glyas_Fos-R_dOase_dom"/>
</dbReference>
<dbReference type="KEGG" id="pht:BLM14_03680"/>
<dbReference type="CDD" id="cd08349">
    <property type="entry name" value="BLMA_like"/>
    <property type="match status" value="1"/>
</dbReference>
<reference evidence="5 6" key="1">
    <citation type="journal article" date="2017" name="Int J Environ Stud">
        <title>Does the Miocene-Pliocene relict legume Oxytropis triphylla form nitrogen-fixing nodules with a combination of bacterial strains?</title>
        <authorList>
            <person name="Safronova V."/>
            <person name="Belimov A."/>
            <person name="Sazanova A."/>
            <person name="Kuznetsova I."/>
            <person name="Popova J."/>
            <person name="Andronov E."/>
            <person name="Verkhozina A."/>
            <person name="Tikhonovich I."/>
        </authorList>
    </citation>
    <scope>NUCLEOTIDE SEQUENCE [LARGE SCALE GENOMIC DNA]</scope>
    <source>
        <strain evidence="5 6">Tri-38</strain>
    </source>
</reference>
<name>A0A2N9VZJ6_9HYPH</name>
<dbReference type="AlphaFoldDB" id="A0A2N9VZJ6"/>
<comment type="caution">
    <text evidence="5">The sequence shown here is derived from an EMBL/GenBank/DDBJ whole genome shotgun (WGS) entry which is preliminary data.</text>
</comment>
<dbReference type="InterPro" id="IPR029068">
    <property type="entry name" value="Glyas_Bleomycin-R_OHBP_Dase"/>
</dbReference>
<dbReference type="InterPro" id="IPR037523">
    <property type="entry name" value="VOC_core"/>
</dbReference>
<evidence type="ECO:0000256" key="1">
    <source>
        <dbReference type="ARBA" id="ARBA00011051"/>
    </source>
</evidence>
<dbReference type="InterPro" id="IPR000335">
    <property type="entry name" value="Bleomycin-R"/>
</dbReference>
<evidence type="ECO:0000313" key="6">
    <source>
        <dbReference type="Proteomes" id="UP000232163"/>
    </source>
</evidence>
<evidence type="ECO:0000313" key="5">
    <source>
        <dbReference type="EMBL" id="PIO44914.1"/>
    </source>
</evidence>
<evidence type="ECO:0000259" key="4">
    <source>
        <dbReference type="PROSITE" id="PS51819"/>
    </source>
</evidence>
<feature type="domain" description="VOC" evidence="4">
    <location>
        <begin position="91"/>
        <end position="209"/>
    </location>
</feature>
<dbReference type="PROSITE" id="PS51819">
    <property type="entry name" value="VOC"/>
    <property type="match status" value="1"/>
</dbReference>
<dbReference type="EMBL" id="MZMT01000026">
    <property type="protein sequence ID" value="PIO44914.1"/>
    <property type="molecule type" value="Genomic_DNA"/>
</dbReference>
<evidence type="ECO:0000256" key="3">
    <source>
        <dbReference type="ARBA" id="ARBA00023251"/>
    </source>
</evidence>
<dbReference type="RefSeq" id="WP_099998142.1">
    <property type="nucleotide sequence ID" value="NZ_CP017940.1"/>
</dbReference>
<sequence>MRNLENLKKQAKLYLRWHRDGYYPVATEIRMFLTRFQSLSDDQILEQTFRLSDAQELVARKAGFENWDALNKGIQTMPDLAVPDASYPFLAIAEPQLFVSDIKASCDFYRVVLGFETRFIYGEPPYYCQLARDAVRLNLRHVDGPVFDAGLRSRQHLLSATIVLDDVKALYLEYQERGALFHQTLKSEPWGARTFIIKDPDGNLIAFAG</sequence>
<keyword evidence="3" id="KW-0046">Antibiotic resistance</keyword>